<accession>A0A3P3W672</accession>
<organism evidence="1 2">
    <name type="scientific">Flavobacterium macacae</name>
    <dbReference type="NCBI Taxonomy" id="2488993"/>
    <lineage>
        <taxon>Bacteria</taxon>
        <taxon>Pseudomonadati</taxon>
        <taxon>Bacteroidota</taxon>
        <taxon>Flavobacteriia</taxon>
        <taxon>Flavobacteriales</taxon>
        <taxon>Flavobacteriaceae</taxon>
        <taxon>Flavobacterium</taxon>
    </lineage>
</organism>
<keyword evidence="2" id="KW-1185">Reference proteome</keyword>
<dbReference type="OrthoDB" id="9804010at2"/>
<sequence>MNTHQVTTKWLGNRSFESTNPGGIIKIDSDTEFGGKNDGLRPKAMMLASLAGCSGIDIASLIEKMRAEIDTFTIDVEGDLTEEHPKFYHTVRVAYNFFGNDLDQTKLQKIVDLSVEKYCGVMEMFRHFAKIEVKINYFNA</sequence>
<evidence type="ECO:0000313" key="2">
    <source>
        <dbReference type="Proteomes" id="UP000271937"/>
    </source>
</evidence>
<reference evidence="1 2" key="1">
    <citation type="submission" date="2018-11" db="EMBL/GenBank/DDBJ databases">
        <title>Flavobacterium sp. nov., YIM 102600 draft genome.</title>
        <authorList>
            <person name="Li G."/>
            <person name="Jiang Y."/>
        </authorList>
    </citation>
    <scope>NUCLEOTIDE SEQUENCE [LARGE SCALE GENOMIC DNA]</scope>
    <source>
        <strain evidence="1 2">YIM 102600</strain>
    </source>
</reference>
<dbReference type="Pfam" id="PF02566">
    <property type="entry name" value="OsmC"/>
    <property type="match status" value="1"/>
</dbReference>
<protein>
    <submittedName>
        <fullName evidence="1">OsmC family peroxiredoxin</fullName>
    </submittedName>
</protein>
<comment type="caution">
    <text evidence="1">The sequence shown here is derived from an EMBL/GenBank/DDBJ whole genome shotgun (WGS) entry which is preliminary data.</text>
</comment>
<name>A0A3P3W672_9FLAO</name>
<dbReference type="RefSeq" id="WP_125013228.1">
    <property type="nucleotide sequence ID" value="NZ_RQVR01000013.1"/>
</dbReference>
<proteinExistence type="predicted"/>
<dbReference type="AlphaFoldDB" id="A0A3P3W672"/>
<dbReference type="Gene3D" id="3.30.300.20">
    <property type="match status" value="1"/>
</dbReference>
<dbReference type="SUPFAM" id="SSF82784">
    <property type="entry name" value="OsmC-like"/>
    <property type="match status" value="1"/>
</dbReference>
<dbReference type="InterPro" id="IPR036102">
    <property type="entry name" value="OsmC/Ohrsf"/>
</dbReference>
<dbReference type="EMBL" id="RQVR01000013">
    <property type="protein sequence ID" value="RRJ89938.1"/>
    <property type="molecule type" value="Genomic_DNA"/>
</dbReference>
<dbReference type="Proteomes" id="UP000271937">
    <property type="component" value="Unassembled WGS sequence"/>
</dbReference>
<dbReference type="InterPro" id="IPR003718">
    <property type="entry name" value="OsmC/Ohr_fam"/>
</dbReference>
<dbReference type="PANTHER" id="PTHR34352">
    <property type="entry name" value="PROTEIN YHFA"/>
    <property type="match status" value="1"/>
</dbReference>
<gene>
    <name evidence="1" type="ORF">EG849_11480</name>
</gene>
<evidence type="ECO:0000313" key="1">
    <source>
        <dbReference type="EMBL" id="RRJ89938.1"/>
    </source>
</evidence>
<dbReference type="InterPro" id="IPR015946">
    <property type="entry name" value="KH_dom-like_a/b"/>
</dbReference>
<dbReference type="PANTHER" id="PTHR34352:SF1">
    <property type="entry name" value="PROTEIN YHFA"/>
    <property type="match status" value="1"/>
</dbReference>